<comment type="caution">
    <text evidence="1">The sequence shown here is derived from an EMBL/GenBank/DDBJ whole genome shotgun (WGS) entry which is preliminary data.</text>
</comment>
<proteinExistence type="predicted"/>
<name>A0A9W8CCE7_9POAL</name>
<sequence length="114" mass="13749">MRVGIRTPHEKKQRWTLCFCRSESQFRSWVEKLVKKEIERVTKIIKLNGRNAFRSAFCLELCGPIWLYGPNSRRRQILRQIESSETHQRWKTKEAKHLYGWSQSHGIHCSHQDR</sequence>
<dbReference type="AlphaFoldDB" id="A0A9W8CCE7"/>
<gene>
    <name evidence="1" type="ORF">BS78_K133500</name>
</gene>
<evidence type="ECO:0000313" key="2">
    <source>
        <dbReference type="Proteomes" id="UP001164776"/>
    </source>
</evidence>
<dbReference type="EMBL" id="MU630407">
    <property type="protein sequence ID" value="KAJ1254019.1"/>
    <property type="molecule type" value="Genomic_DNA"/>
</dbReference>
<dbReference type="Proteomes" id="UP001164776">
    <property type="component" value="Unassembled WGS sequence"/>
</dbReference>
<protein>
    <submittedName>
        <fullName evidence="1">Uncharacterized protein</fullName>
    </submittedName>
</protein>
<reference evidence="1 2" key="1">
    <citation type="submission" date="2022-10" db="EMBL/GenBank/DDBJ databases">
        <title>WGS assembly of Paspalum vaginatum 540-79.</title>
        <authorList>
            <person name="Sun G."/>
            <person name="Wase N."/>
            <person name="Shu S."/>
            <person name="Jenkins J."/>
            <person name="Zhou B."/>
            <person name="Torres-Rodriguez J."/>
            <person name="Chen C."/>
            <person name="Sandor L."/>
            <person name="Plott C."/>
            <person name="Yoshinga Y."/>
            <person name="Daum C."/>
            <person name="Qi P."/>
            <person name="Barry K."/>
            <person name="Lipzen A."/>
            <person name="Berry L."/>
            <person name="Pedersen C."/>
            <person name="Gottilla T."/>
            <person name="Foltz A."/>
            <person name="Yu H."/>
            <person name="O'Malley R."/>
            <person name="Zhang C."/>
            <person name="Devos K."/>
            <person name="Sigmon B."/>
            <person name="Yu B."/>
            <person name="Obata T."/>
            <person name="Schmutz J."/>
            <person name="Schnable J."/>
        </authorList>
    </citation>
    <scope>NUCLEOTIDE SEQUENCE [LARGE SCALE GENOMIC DNA]</scope>
    <source>
        <strain evidence="2">cv. 540-79</strain>
    </source>
</reference>
<evidence type="ECO:0000313" key="1">
    <source>
        <dbReference type="EMBL" id="KAJ1254019.1"/>
    </source>
</evidence>
<organism evidence="1 2">
    <name type="scientific">Paspalum vaginatum</name>
    <name type="common">seashore paspalum</name>
    <dbReference type="NCBI Taxonomy" id="158149"/>
    <lineage>
        <taxon>Eukaryota</taxon>
        <taxon>Viridiplantae</taxon>
        <taxon>Streptophyta</taxon>
        <taxon>Embryophyta</taxon>
        <taxon>Tracheophyta</taxon>
        <taxon>Spermatophyta</taxon>
        <taxon>Magnoliopsida</taxon>
        <taxon>Liliopsida</taxon>
        <taxon>Poales</taxon>
        <taxon>Poaceae</taxon>
        <taxon>PACMAD clade</taxon>
        <taxon>Panicoideae</taxon>
        <taxon>Andropogonodae</taxon>
        <taxon>Paspaleae</taxon>
        <taxon>Paspalinae</taxon>
        <taxon>Paspalum</taxon>
    </lineage>
</organism>
<accession>A0A9W8CCE7</accession>
<keyword evidence="2" id="KW-1185">Reference proteome</keyword>